<evidence type="ECO:0000256" key="2">
    <source>
        <dbReference type="SAM" id="SignalP"/>
    </source>
</evidence>
<dbReference type="Proteomes" id="UP000325434">
    <property type="component" value="Unassembled WGS sequence"/>
</dbReference>
<keyword evidence="2" id="KW-0732">Signal</keyword>
<gene>
    <name evidence="3" type="ORF">BDV35DRAFT_362101</name>
</gene>
<evidence type="ECO:0000313" key="3">
    <source>
        <dbReference type="EMBL" id="KAB8243758.1"/>
    </source>
</evidence>
<feature type="transmembrane region" description="Helical" evidence="1">
    <location>
        <begin position="12"/>
        <end position="32"/>
    </location>
</feature>
<accession>A0A5N6GPB0</accession>
<protein>
    <recommendedName>
        <fullName evidence="4">Secreted protein</fullName>
    </recommendedName>
</protein>
<evidence type="ECO:0008006" key="4">
    <source>
        <dbReference type="Google" id="ProtNLM"/>
    </source>
</evidence>
<evidence type="ECO:0000256" key="1">
    <source>
        <dbReference type="SAM" id="Phobius"/>
    </source>
</evidence>
<name>A0A5N6GPB0_ASPFL</name>
<keyword evidence="1" id="KW-1133">Transmembrane helix</keyword>
<keyword evidence="1" id="KW-0812">Transmembrane</keyword>
<organism evidence="3">
    <name type="scientific">Aspergillus flavus</name>
    <dbReference type="NCBI Taxonomy" id="5059"/>
    <lineage>
        <taxon>Eukaryota</taxon>
        <taxon>Fungi</taxon>
        <taxon>Dikarya</taxon>
        <taxon>Ascomycota</taxon>
        <taxon>Pezizomycotina</taxon>
        <taxon>Eurotiomycetes</taxon>
        <taxon>Eurotiomycetidae</taxon>
        <taxon>Eurotiales</taxon>
        <taxon>Aspergillaceae</taxon>
        <taxon>Aspergillus</taxon>
        <taxon>Aspergillus subgen. Circumdati</taxon>
    </lineage>
</organism>
<proteinExistence type="predicted"/>
<keyword evidence="1" id="KW-0472">Membrane</keyword>
<reference evidence="3" key="1">
    <citation type="submission" date="2019-04" db="EMBL/GenBank/DDBJ databases">
        <title>Friends and foes A comparative genomics study of 23 Aspergillus species from section Flavi.</title>
        <authorList>
            <consortium name="DOE Joint Genome Institute"/>
            <person name="Kjaerbolling I."/>
            <person name="Vesth T."/>
            <person name="Frisvad J.C."/>
            <person name="Nybo J.L."/>
            <person name="Theobald S."/>
            <person name="Kildgaard S."/>
            <person name="Isbrandt T."/>
            <person name="Kuo A."/>
            <person name="Sato A."/>
            <person name="Lyhne E.K."/>
            <person name="Kogle M.E."/>
            <person name="Wiebenga A."/>
            <person name="Kun R.S."/>
            <person name="Lubbers R.J."/>
            <person name="Makela M.R."/>
            <person name="Barry K."/>
            <person name="Chovatia M."/>
            <person name="Clum A."/>
            <person name="Daum C."/>
            <person name="Haridas S."/>
            <person name="He G."/>
            <person name="LaButti K."/>
            <person name="Lipzen A."/>
            <person name="Mondo S."/>
            <person name="Riley R."/>
            <person name="Salamov A."/>
            <person name="Simmons B.A."/>
            <person name="Magnuson J.K."/>
            <person name="Henrissat B."/>
            <person name="Mortensen U.H."/>
            <person name="Larsen T.O."/>
            <person name="Devries R.P."/>
            <person name="Grigoriev I.V."/>
            <person name="Machida M."/>
            <person name="Baker S.E."/>
            <person name="Andersen M.R."/>
        </authorList>
    </citation>
    <scope>NUCLEOTIDE SEQUENCE [LARGE SCALE GENOMIC DNA]</scope>
    <source>
        <strain evidence="3">CBS 121.62</strain>
    </source>
</reference>
<sequence>MSRWSHGGVKWISMIFIRSVSAEFVVSAIHIVSLTPRCLKVFFFYFSYFFYPCRNNHYTTAYLQGVPINGG</sequence>
<dbReference type="EMBL" id="ML734637">
    <property type="protein sequence ID" value="KAB8243758.1"/>
    <property type="molecule type" value="Genomic_DNA"/>
</dbReference>
<dbReference type="AlphaFoldDB" id="A0A5N6GPB0"/>
<feature type="chain" id="PRO_5024918778" description="Secreted protein" evidence="2">
    <location>
        <begin position="23"/>
        <end position="71"/>
    </location>
</feature>
<feature type="signal peptide" evidence="2">
    <location>
        <begin position="1"/>
        <end position="22"/>
    </location>
</feature>